<keyword evidence="5" id="KW-0998">Cell outer membrane</keyword>
<keyword evidence="4" id="KW-0472">Membrane</keyword>
<keyword evidence="9" id="KW-1185">Reference proteome</keyword>
<dbReference type="Pfam" id="PF07980">
    <property type="entry name" value="SusD_RagB"/>
    <property type="match status" value="1"/>
</dbReference>
<dbReference type="SUPFAM" id="SSF48452">
    <property type="entry name" value="TPR-like"/>
    <property type="match status" value="1"/>
</dbReference>
<evidence type="ECO:0000256" key="1">
    <source>
        <dbReference type="ARBA" id="ARBA00004442"/>
    </source>
</evidence>
<accession>A0A7X9RX51</accession>
<dbReference type="Proteomes" id="UP000576082">
    <property type="component" value="Unassembled WGS sequence"/>
</dbReference>
<evidence type="ECO:0000256" key="5">
    <source>
        <dbReference type="ARBA" id="ARBA00023237"/>
    </source>
</evidence>
<dbReference type="Pfam" id="PF14322">
    <property type="entry name" value="SusD-like_3"/>
    <property type="match status" value="1"/>
</dbReference>
<dbReference type="GO" id="GO:0009279">
    <property type="term" value="C:cell outer membrane"/>
    <property type="evidence" value="ECO:0007669"/>
    <property type="project" value="UniProtKB-SubCell"/>
</dbReference>
<evidence type="ECO:0000256" key="3">
    <source>
        <dbReference type="ARBA" id="ARBA00022729"/>
    </source>
</evidence>
<reference evidence="8 9" key="1">
    <citation type="submission" date="2020-04" db="EMBL/GenBank/DDBJ databases">
        <title>Flammeovirga sp. SR4, a novel species isolated from seawater.</title>
        <authorList>
            <person name="Wang X."/>
        </authorList>
    </citation>
    <scope>NUCLEOTIDE SEQUENCE [LARGE SCALE GENOMIC DNA]</scope>
    <source>
        <strain evidence="8 9">ATCC 23126</strain>
    </source>
</reference>
<name>A0A7X9RX51_9BACT</name>
<keyword evidence="3" id="KW-0732">Signal</keyword>
<evidence type="ECO:0000313" key="8">
    <source>
        <dbReference type="EMBL" id="NME70335.1"/>
    </source>
</evidence>
<organism evidence="8 9">
    <name type="scientific">Flammeovirga aprica JL-4</name>
    <dbReference type="NCBI Taxonomy" id="694437"/>
    <lineage>
        <taxon>Bacteria</taxon>
        <taxon>Pseudomonadati</taxon>
        <taxon>Bacteroidota</taxon>
        <taxon>Cytophagia</taxon>
        <taxon>Cytophagales</taxon>
        <taxon>Flammeovirgaceae</taxon>
        <taxon>Flammeovirga</taxon>
    </lineage>
</organism>
<evidence type="ECO:0000313" key="9">
    <source>
        <dbReference type="Proteomes" id="UP000576082"/>
    </source>
</evidence>
<evidence type="ECO:0000259" key="7">
    <source>
        <dbReference type="Pfam" id="PF14322"/>
    </source>
</evidence>
<evidence type="ECO:0000259" key="6">
    <source>
        <dbReference type="Pfam" id="PF07980"/>
    </source>
</evidence>
<dbReference type="Gene3D" id="1.25.40.390">
    <property type="match status" value="1"/>
</dbReference>
<comment type="subcellular location">
    <subcellularLocation>
        <location evidence="1">Cell outer membrane</location>
    </subcellularLocation>
</comment>
<dbReference type="InterPro" id="IPR033985">
    <property type="entry name" value="SusD-like_N"/>
</dbReference>
<dbReference type="InterPro" id="IPR011990">
    <property type="entry name" value="TPR-like_helical_dom_sf"/>
</dbReference>
<feature type="domain" description="SusD-like N-terminal" evidence="7">
    <location>
        <begin position="96"/>
        <end position="213"/>
    </location>
</feature>
<evidence type="ECO:0000256" key="2">
    <source>
        <dbReference type="ARBA" id="ARBA00006275"/>
    </source>
</evidence>
<comment type="caution">
    <text evidence="8">The sequence shown here is derived from an EMBL/GenBank/DDBJ whole genome shotgun (WGS) entry which is preliminary data.</text>
</comment>
<proteinExistence type="inferred from homology"/>
<evidence type="ECO:0000256" key="4">
    <source>
        <dbReference type="ARBA" id="ARBA00023136"/>
    </source>
</evidence>
<protein>
    <submittedName>
        <fullName evidence="8">RagB/SusD family nutrient uptake outer membrane protein</fullName>
    </submittedName>
</protein>
<dbReference type="InterPro" id="IPR012944">
    <property type="entry name" value="SusD_RagB_dom"/>
</dbReference>
<gene>
    <name evidence="8" type="ORF">HHU12_20330</name>
</gene>
<dbReference type="RefSeq" id="WP_169658575.1">
    <property type="nucleotide sequence ID" value="NZ_JABANE010000061.1"/>
</dbReference>
<sequence>MGIIFTTSCSRFLELSPNDKVTEDNFYNNADDAYKALIGIYEKLRHDHTNIYIPLALTADAMSDDLYVGGGGAADNIGLKQLGAFRGDPANINGEEIWKKCYIAIQRSNTLLDKYDEITFKTNEQKEKDNYKGEALFLRAHFYFELARFFENVPLTLKSEDHLSWREYTQASPEVLYAQITTDMLDAIPLMAESGIIEGRLTSWAAKAELLKMFMFYTGYYQKDHLPKNDGSMFTHQDAIQMVEDLIHNSGHGLLNSFHDIFTYDGDFSKEVVFEISFGNINSNTWGINSLGNMQSMLAGPRGYRSDLLSNGWGFGLPTHELMDLYSDQDKRKKSTFITAKALMEDESGNGLNPSFTNTGAFGYKYTTHAYRANPSNTAINYDQNYHYIRFSDILLIGAELQLTSDISKATDYVNRVRNRAGLENLSLVTLDDIYLERRLELAMEGHRYWDILRRGFQFAQQELDVVNYEMRPNEEEPLWGDIGVPSDFEKQFDAGKRGFWPIPQSELDKCPNFKQNVGY</sequence>
<feature type="domain" description="RagB/SusD" evidence="6">
    <location>
        <begin position="347"/>
        <end position="520"/>
    </location>
</feature>
<dbReference type="EMBL" id="JABANE010000061">
    <property type="protein sequence ID" value="NME70335.1"/>
    <property type="molecule type" value="Genomic_DNA"/>
</dbReference>
<dbReference type="AlphaFoldDB" id="A0A7X9RX51"/>
<comment type="similarity">
    <text evidence="2">Belongs to the SusD family.</text>
</comment>